<proteinExistence type="predicted"/>
<organism evidence="4 5">
    <name type="scientific">Necator americanus</name>
    <name type="common">Human hookworm</name>
    <dbReference type="NCBI Taxonomy" id="51031"/>
    <lineage>
        <taxon>Eukaryota</taxon>
        <taxon>Metazoa</taxon>
        <taxon>Ecdysozoa</taxon>
        <taxon>Nematoda</taxon>
        <taxon>Chromadorea</taxon>
        <taxon>Rhabditida</taxon>
        <taxon>Rhabditina</taxon>
        <taxon>Rhabditomorpha</taxon>
        <taxon>Strongyloidea</taxon>
        <taxon>Ancylostomatidae</taxon>
        <taxon>Bunostominae</taxon>
        <taxon>Necator</taxon>
    </lineage>
</organism>
<comment type="caution">
    <text evidence="4">The sequence shown here is derived from an EMBL/GenBank/DDBJ whole genome shotgun (WGS) entry which is preliminary data.</text>
</comment>
<name>A0ABR1CX45_NECAM</name>
<evidence type="ECO:0000313" key="5">
    <source>
        <dbReference type="Proteomes" id="UP001303046"/>
    </source>
</evidence>
<feature type="signal peptide" evidence="3">
    <location>
        <begin position="1"/>
        <end position="17"/>
    </location>
</feature>
<accession>A0ABR1CX45</accession>
<keyword evidence="3" id="KW-0732">Signal</keyword>
<dbReference type="Proteomes" id="UP001303046">
    <property type="component" value="Unassembled WGS sequence"/>
</dbReference>
<keyword evidence="2" id="KW-0812">Transmembrane</keyword>
<keyword evidence="2" id="KW-0472">Membrane</keyword>
<feature type="transmembrane region" description="Helical" evidence="2">
    <location>
        <begin position="212"/>
        <end position="234"/>
    </location>
</feature>
<dbReference type="EMBL" id="JAVFWL010000003">
    <property type="protein sequence ID" value="KAK6742881.1"/>
    <property type="molecule type" value="Genomic_DNA"/>
</dbReference>
<reference evidence="4 5" key="1">
    <citation type="submission" date="2023-08" db="EMBL/GenBank/DDBJ databases">
        <title>A Necator americanus chromosomal reference genome.</title>
        <authorList>
            <person name="Ilik V."/>
            <person name="Petrzelkova K.J."/>
            <person name="Pardy F."/>
            <person name="Fuh T."/>
            <person name="Niatou-Singa F.S."/>
            <person name="Gouil Q."/>
            <person name="Baker L."/>
            <person name="Ritchie M.E."/>
            <person name="Jex A.R."/>
            <person name="Gazzola D."/>
            <person name="Li H."/>
            <person name="Toshio Fujiwara R."/>
            <person name="Zhan B."/>
            <person name="Aroian R.V."/>
            <person name="Pafco B."/>
            <person name="Schwarz E.M."/>
        </authorList>
    </citation>
    <scope>NUCLEOTIDE SEQUENCE [LARGE SCALE GENOMIC DNA]</scope>
    <source>
        <strain evidence="4 5">Aroian</strain>
        <tissue evidence="4">Whole animal</tissue>
    </source>
</reference>
<evidence type="ECO:0000256" key="3">
    <source>
        <dbReference type="SAM" id="SignalP"/>
    </source>
</evidence>
<feature type="region of interest" description="Disordered" evidence="1">
    <location>
        <begin position="168"/>
        <end position="202"/>
    </location>
</feature>
<sequence length="245" mass="27256">MVLTSYLLLLCLVQIRGDYDDEPLSLKDIQIKFSLITTNGSKIDTTSKGIVRIYKKKGKPKERDNVFNCAFNGDEGYEELKEGSALGCVAVQVLQCDTISYGLGLIEEENRDLCWMGSSELVCAVKESNHMLQSVVPLFKSLQNHREEVAKCASKMILNEYAKKKSKEPDLSKETSTEMSTATTKGGDGDNTRGKRKKQGRTVMWNETSRTLTIIGGAACLLLFLQIIVLAMAIKLIKRQAYRGV</sequence>
<evidence type="ECO:0000256" key="2">
    <source>
        <dbReference type="SAM" id="Phobius"/>
    </source>
</evidence>
<gene>
    <name evidence="4" type="primary">Necator_chrIII.g11021</name>
    <name evidence="4" type="ORF">RB195_010256</name>
</gene>
<feature type="chain" id="PRO_5046740287" evidence="3">
    <location>
        <begin position="18"/>
        <end position="245"/>
    </location>
</feature>
<evidence type="ECO:0000313" key="4">
    <source>
        <dbReference type="EMBL" id="KAK6742881.1"/>
    </source>
</evidence>
<keyword evidence="2" id="KW-1133">Transmembrane helix</keyword>
<protein>
    <submittedName>
        <fullName evidence="4">Uncharacterized protein</fullName>
    </submittedName>
</protein>
<evidence type="ECO:0000256" key="1">
    <source>
        <dbReference type="SAM" id="MobiDB-lite"/>
    </source>
</evidence>
<keyword evidence="5" id="KW-1185">Reference proteome</keyword>